<dbReference type="PROSITE" id="PS50088">
    <property type="entry name" value="ANK_REPEAT"/>
    <property type="match status" value="7"/>
</dbReference>
<accession>A0A2C9KFX4</accession>
<dbReference type="PANTHER" id="PTHR24126:SF14">
    <property type="entry name" value="ANK_REP_REGION DOMAIN-CONTAINING PROTEIN"/>
    <property type="match status" value="1"/>
</dbReference>
<dbReference type="KEGG" id="bgt:106065445"/>
<dbReference type="Pfam" id="PF12796">
    <property type="entry name" value="Ank_2"/>
    <property type="match status" value="2"/>
</dbReference>
<reference evidence="4" key="1">
    <citation type="submission" date="2020-05" db="UniProtKB">
        <authorList>
            <consortium name="EnsemblMetazoa"/>
        </authorList>
    </citation>
    <scope>IDENTIFICATION</scope>
    <source>
        <strain evidence="4">BB02</strain>
    </source>
</reference>
<name>A0A2C9KFX4_BIOGL</name>
<dbReference type="InterPro" id="IPR002110">
    <property type="entry name" value="Ankyrin_rpt"/>
</dbReference>
<feature type="repeat" description="ANK" evidence="3">
    <location>
        <begin position="166"/>
        <end position="198"/>
    </location>
</feature>
<dbReference type="PANTHER" id="PTHR24126">
    <property type="entry name" value="ANKYRIN REPEAT, PH AND SEC7 DOMAIN CONTAINING PROTEIN SECG-RELATED"/>
    <property type="match status" value="1"/>
</dbReference>
<keyword evidence="1" id="KW-0677">Repeat</keyword>
<dbReference type="OrthoDB" id="20872at2759"/>
<protein>
    <submittedName>
        <fullName evidence="4">Uncharacterized protein</fullName>
    </submittedName>
</protein>
<feature type="repeat" description="ANK" evidence="3">
    <location>
        <begin position="267"/>
        <end position="299"/>
    </location>
</feature>
<dbReference type="STRING" id="6526.A0A2C9KFX4"/>
<dbReference type="EnsemblMetazoa" id="BGLB018953-RA">
    <property type="protein sequence ID" value="BGLB018953-PA"/>
    <property type="gene ID" value="BGLB018953"/>
</dbReference>
<dbReference type="SUPFAM" id="SSF48403">
    <property type="entry name" value="Ankyrin repeat"/>
    <property type="match status" value="2"/>
</dbReference>
<proteinExistence type="predicted"/>
<keyword evidence="2 3" id="KW-0040">ANK repeat</keyword>
<dbReference type="InterPro" id="IPR036770">
    <property type="entry name" value="Ankyrin_rpt-contain_sf"/>
</dbReference>
<dbReference type="VEuPathDB" id="VectorBase:BGLAX_030179"/>
<dbReference type="VEuPathDB" id="VectorBase:BGLB018953"/>
<dbReference type="Gene3D" id="1.25.40.20">
    <property type="entry name" value="Ankyrin repeat-containing domain"/>
    <property type="match status" value="3"/>
</dbReference>
<feature type="repeat" description="ANK" evidence="3">
    <location>
        <begin position="199"/>
        <end position="231"/>
    </location>
</feature>
<feature type="repeat" description="ANK" evidence="3">
    <location>
        <begin position="133"/>
        <end position="165"/>
    </location>
</feature>
<dbReference type="EnsemblMetazoa" id="BGLB018953-RB">
    <property type="protein sequence ID" value="BGLB018953-PB"/>
    <property type="gene ID" value="BGLB018953"/>
</dbReference>
<feature type="repeat" description="ANK" evidence="3">
    <location>
        <begin position="96"/>
        <end position="128"/>
    </location>
</feature>
<dbReference type="RefSeq" id="XP_013079718.2">
    <property type="nucleotide sequence ID" value="XM_013224264.2"/>
</dbReference>
<evidence type="ECO:0000256" key="2">
    <source>
        <dbReference type="ARBA" id="ARBA00023043"/>
    </source>
</evidence>
<dbReference type="PROSITE" id="PS50297">
    <property type="entry name" value="ANK_REP_REGION"/>
    <property type="match status" value="6"/>
</dbReference>
<dbReference type="Pfam" id="PF00023">
    <property type="entry name" value="Ank"/>
    <property type="match status" value="1"/>
</dbReference>
<evidence type="ECO:0000256" key="1">
    <source>
        <dbReference type="ARBA" id="ARBA00022737"/>
    </source>
</evidence>
<evidence type="ECO:0000313" key="4">
    <source>
        <dbReference type="EnsemblMetazoa" id="BGLB018953-PA"/>
    </source>
</evidence>
<dbReference type="Proteomes" id="UP000076420">
    <property type="component" value="Unassembled WGS sequence"/>
</dbReference>
<evidence type="ECO:0000313" key="5">
    <source>
        <dbReference type="Proteomes" id="UP000076420"/>
    </source>
</evidence>
<sequence>MAHFENSSFQTDPLRSFFDHKENKEVLNDMHESKDGRNPDSVQNKVVHREEKNLLSEMNDSTNSRSLLLNAVQNNDVETVKDLLLIKKVNPNFNLQMISPICQAAALGNIQILNLLLDAGADPRTQNTSNMSWERQPIHIAASKGHLDALKLFVERGIKINQQDSDKRTPLHWVSMYGHVHMIKWMIDAGALVNASQADKFTPLHVATCLNHVEVCKQLLAEGADMSMLDYAGWTPLHTAVCFGYTDLVQLYLDRGANPCAITVCALQENTLHIACSKGNVSLIKLLLLHGVPLESVDSSGETPLHTAVFYNRIEAIYYLIKSGANVNAIDFLGRSPVDLAAASWSEEAVQMLIMTGGRVTSKTPFMKGRCLEAETQPQSLKVLSFLCIRQALAPNLQENARHLPLPQPLITALRMDDFELNMDDIDQKVDVIAKDNIEDFFCLFNFHGS</sequence>
<gene>
    <name evidence="4" type="primary">106065445</name>
</gene>
<dbReference type="EnsemblMetazoa" id="BGLB018953-RC">
    <property type="protein sequence ID" value="BGLB018953-PC"/>
    <property type="gene ID" value="BGLB018953"/>
</dbReference>
<evidence type="ECO:0000256" key="3">
    <source>
        <dbReference type="PROSITE-ProRule" id="PRU00023"/>
    </source>
</evidence>
<feature type="repeat" description="ANK" evidence="3">
    <location>
        <begin position="300"/>
        <end position="332"/>
    </location>
</feature>
<feature type="repeat" description="ANK" evidence="3">
    <location>
        <begin position="232"/>
        <end position="258"/>
    </location>
</feature>
<dbReference type="SMART" id="SM00248">
    <property type="entry name" value="ANK"/>
    <property type="match status" value="9"/>
</dbReference>
<organism evidence="4 5">
    <name type="scientific">Biomphalaria glabrata</name>
    <name type="common">Bloodfluke planorb</name>
    <name type="synonym">Freshwater snail</name>
    <dbReference type="NCBI Taxonomy" id="6526"/>
    <lineage>
        <taxon>Eukaryota</taxon>
        <taxon>Metazoa</taxon>
        <taxon>Spiralia</taxon>
        <taxon>Lophotrochozoa</taxon>
        <taxon>Mollusca</taxon>
        <taxon>Gastropoda</taxon>
        <taxon>Heterobranchia</taxon>
        <taxon>Euthyneura</taxon>
        <taxon>Panpulmonata</taxon>
        <taxon>Hygrophila</taxon>
        <taxon>Lymnaeoidea</taxon>
        <taxon>Planorbidae</taxon>
        <taxon>Biomphalaria</taxon>
    </lineage>
</organism>
<dbReference type="AlphaFoldDB" id="A0A2C9KFX4"/>